<keyword evidence="3" id="KW-1185">Reference proteome</keyword>
<reference evidence="2 3" key="1">
    <citation type="submission" date="2019-03" db="EMBL/GenBank/DDBJ databases">
        <title>Genomic Encyclopedia of Type Strains, Phase IV (KMG-IV): sequencing the most valuable type-strain genomes for metagenomic binning, comparative biology and taxonomic classification.</title>
        <authorList>
            <person name="Goeker M."/>
        </authorList>
    </citation>
    <scope>NUCLEOTIDE SEQUENCE [LARGE SCALE GENOMIC DNA]</scope>
    <source>
        <strain evidence="2 3">DSM 11603</strain>
    </source>
</reference>
<protein>
    <submittedName>
        <fullName evidence="2">Uncharacterized protein</fullName>
    </submittedName>
</protein>
<comment type="caution">
    <text evidence="2">The sequence shown here is derived from an EMBL/GenBank/DDBJ whole genome shotgun (WGS) entry which is preliminary data.</text>
</comment>
<dbReference type="AlphaFoldDB" id="A0A4R6YF77"/>
<name>A0A4R6YF77_9HYPH</name>
<organism evidence="2 3">
    <name type="scientific">Aquamicrobium defluvii</name>
    <dbReference type="NCBI Taxonomy" id="69279"/>
    <lineage>
        <taxon>Bacteria</taxon>
        <taxon>Pseudomonadati</taxon>
        <taxon>Pseudomonadota</taxon>
        <taxon>Alphaproteobacteria</taxon>
        <taxon>Hyphomicrobiales</taxon>
        <taxon>Phyllobacteriaceae</taxon>
        <taxon>Aquamicrobium</taxon>
    </lineage>
</organism>
<feature type="compositionally biased region" description="Basic and acidic residues" evidence="1">
    <location>
        <begin position="26"/>
        <end position="36"/>
    </location>
</feature>
<evidence type="ECO:0000256" key="1">
    <source>
        <dbReference type="SAM" id="MobiDB-lite"/>
    </source>
</evidence>
<gene>
    <name evidence="2" type="ORF">DES43_1114</name>
</gene>
<dbReference type="RefSeq" id="WP_133675064.1">
    <property type="nucleotide sequence ID" value="NZ_SNZF01000011.1"/>
</dbReference>
<feature type="compositionally biased region" description="Polar residues" evidence="1">
    <location>
        <begin position="1"/>
        <end position="16"/>
    </location>
</feature>
<evidence type="ECO:0000313" key="3">
    <source>
        <dbReference type="Proteomes" id="UP000294958"/>
    </source>
</evidence>
<feature type="region of interest" description="Disordered" evidence="1">
    <location>
        <begin position="1"/>
        <end position="47"/>
    </location>
</feature>
<dbReference type="InterPro" id="IPR027417">
    <property type="entry name" value="P-loop_NTPase"/>
</dbReference>
<dbReference type="EMBL" id="SNZF01000011">
    <property type="protein sequence ID" value="TDR35005.1"/>
    <property type="molecule type" value="Genomic_DNA"/>
</dbReference>
<evidence type="ECO:0000313" key="2">
    <source>
        <dbReference type="EMBL" id="TDR35005.1"/>
    </source>
</evidence>
<sequence length="759" mass="84383">MAEKSFTASKSRSNRPGWSVTFRHPVRTDSRGERGLKVRRGLGTSDEAEADRLVAQLNELLSDESWWSGDRRGDAESRYDPIVVSAFFDGIEASRIDPETRRSEVIPLPDAEDGYSTVMFLGTTGAGKTTLLRHVIGSDPETDRFPSTSTAKTTTADFEIVTASGNYTAAVTFMPEHEVRAHIDECLEEACLEAVQKKPSSKIAAALLEHREQRFRLSYVLGGWSDAAAVDDDDFSFDDEQDAAPEIDEAEAVPPEEREQNHARIKDFVNRIRTLTVEVEEKFVGSVGRLVDQKTADDRATWLELFGVEAFKHPQFSNLALDIMEEVADRFSKIDDGDLQRSSTDWPILWTMESDDRDHFLSAVRWFSSNHYKQFGRLLTPLVDGIRVKGPLFPELAEVSEAPQLVLLDGQGLGHTATSVSSVSTRITKKFASVDMILLVDNAQQPMQAAPLALLRSVGSSGFARKLAIAFTHFDQVKGANLGSFEQKRDHVLGSVGNAIASLRDVVGSGVAGAIERQVDGHSIFLGGLDRKTAKLPGGFKRELARLIDMMQRAIEPIERTDCSPMYEFKGLEIAMHDAIDAFRDPWVARLGLSYHDGIAKEHWTRIKALSRRLANRWADEYDTLTPVADLLARLQEEASKWLDRPAGWTRQPENDDEREIALDAIREAVFKELSRLTKSRLTDEQVANWRDAYDFSGPGSAGKRSRMIEEIHDHAAPRISAAMSPDARAFLDQLHDILRDAILEAGGQVLPVAAKQIA</sequence>
<dbReference type="SUPFAM" id="SSF52540">
    <property type="entry name" value="P-loop containing nucleoside triphosphate hydrolases"/>
    <property type="match status" value="1"/>
</dbReference>
<dbReference type="Proteomes" id="UP000294958">
    <property type="component" value="Unassembled WGS sequence"/>
</dbReference>
<dbReference type="OrthoDB" id="8455278at2"/>
<accession>A0A4R6YF77</accession>
<proteinExistence type="predicted"/>